<dbReference type="HOGENOM" id="CLU_1300870_0_0_1"/>
<reference evidence="3 4" key="2">
    <citation type="journal article" date="2008" name="Bioinformatics">
        <title>Assembly reconciliation.</title>
        <authorList>
            <person name="Zimin A.V."/>
            <person name="Smith D.R."/>
            <person name="Sutton G."/>
            <person name="Yorke J.A."/>
        </authorList>
    </citation>
    <scope>NUCLEOTIDE SEQUENCE [LARGE SCALE GENOMIC DNA]</scope>
    <source>
        <strain evidence="3 4">TSC#14021-0224.01</strain>
    </source>
</reference>
<dbReference type="PhylomeDB" id="B3P1H2"/>
<dbReference type="KEGG" id="der:6553874"/>
<dbReference type="OrthoDB" id="7865876at2759"/>
<evidence type="ECO:0000256" key="1">
    <source>
        <dbReference type="SAM" id="MobiDB-lite"/>
    </source>
</evidence>
<organism evidence="3 4">
    <name type="scientific">Drosophila erecta</name>
    <name type="common">Fruit fly</name>
    <dbReference type="NCBI Taxonomy" id="7220"/>
    <lineage>
        <taxon>Eukaryota</taxon>
        <taxon>Metazoa</taxon>
        <taxon>Ecdysozoa</taxon>
        <taxon>Arthropoda</taxon>
        <taxon>Hexapoda</taxon>
        <taxon>Insecta</taxon>
        <taxon>Pterygota</taxon>
        <taxon>Neoptera</taxon>
        <taxon>Endopterygota</taxon>
        <taxon>Diptera</taxon>
        <taxon>Brachycera</taxon>
        <taxon>Muscomorpha</taxon>
        <taxon>Ephydroidea</taxon>
        <taxon>Drosophilidae</taxon>
        <taxon>Drosophila</taxon>
        <taxon>Sophophora</taxon>
    </lineage>
</organism>
<feature type="compositionally biased region" description="Basic and acidic residues" evidence="1">
    <location>
        <begin position="161"/>
        <end position="179"/>
    </location>
</feature>
<gene>
    <name evidence="3" type="primary">Dere\GG17165</name>
    <name evidence="3" type="ORF">Dere_GG17165</name>
</gene>
<evidence type="ECO:0000313" key="3">
    <source>
        <dbReference type="EMBL" id="EDV49431.1"/>
    </source>
</evidence>
<keyword evidence="4" id="KW-1185">Reference proteome</keyword>
<name>B3P1H2_DROER</name>
<feature type="region of interest" description="Disordered" evidence="1">
    <location>
        <begin position="151"/>
        <end position="193"/>
    </location>
</feature>
<dbReference type="AlphaFoldDB" id="B3P1H2"/>
<dbReference type="EMBL" id="CH954181">
    <property type="protein sequence ID" value="EDV49431.1"/>
    <property type="molecule type" value="Genomic_DNA"/>
</dbReference>
<evidence type="ECO:0000313" key="4">
    <source>
        <dbReference type="Proteomes" id="UP000008711"/>
    </source>
</evidence>
<keyword evidence="2" id="KW-1133">Transmembrane helix</keyword>
<reference evidence="3 4" key="1">
    <citation type="journal article" date="2007" name="Nature">
        <title>Evolution of genes and genomes on the Drosophila phylogeny.</title>
        <authorList>
            <consortium name="Drosophila 12 Genomes Consortium"/>
            <person name="Clark A.G."/>
            <person name="Eisen M.B."/>
            <person name="Smith D.R."/>
            <person name="Bergman C.M."/>
            <person name="Oliver B."/>
            <person name="Markow T.A."/>
            <person name="Kaufman T.C."/>
            <person name="Kellis M."/>
            <person name="Gelbart W."/>
            <person name="Iyer V.N."/>
            <person name="Pollard D.A."/>
            <person name="Sackton T.B."/>
            <person name="Larracuente A.M."/>
            <person name="Singh N.D."/>
            <person name="Abad J.P."/>
            <person name="Abt D.N."/>
            <person name="Adryan B."/>
            <person name="Aguade M."/>
            <person name="Akashi H."/>
            <person name="Anderson W.W."/>
            <person name="Aquadro C.F."/>
            <person name="Ardell D.H."/>
            <person name="Arguello R."/>
            <person name="Artieri C.G."/>
            <person name="Barbash D.A."/>
            <person name="Barker D."/>
            <person name="Barsanti P."/>
            <person name="Batterham P."/>
            <person name="Batzoglou S."/>
            <person name="Begun D."/>
            <person name="Bhutkar A."/>
            <person name="Blanco E."/>
            <person name="Bosak S.A."/>
            <person name="Bradley R.K."/>
            <person name="Brand A.D."/>
            <person name="Brent M.R."/>
            <person name="Brooks A.N."/>
            <person name="Brown R.H."/>
            <person name="Butlin R.K."/>
            <person name="Caggese C."/>
            <person name="Calvi B.R."/>
            <person name="Bernardo de Carvalho A."/>
            <person name="Caspi A."/>
            <person name="Castrezana S."/>
            <person name="Celniker S.E."/>
            <person name="Chang J.L."/>
            <person name="Chapple C."/>
            <person name="Chatterji S."/>
            <person name="Chinwalla A."/>
            <person name="Civetta A."/>
            <person name="Clifton S.W."/>
            <person name="Comeron J.M."/>
            <person name="Costello J.C."/>
            <person name="Coyne J.A."/>
            <person name="Daub J."/>
            <person name="David R.G."/>
            <person name="Delcher A.L."/>
            <person name="Delehaunty K."/>
            <person name="Do C.B."/>
            <person name="Ebling H."/>
            <person name="Edwards K."/>
            <person name="Eickbush T."/>
            <person name="Evans J.D."/>
            <person name="Filipski A."/>
            <person name="Findeiss S."/>
            <person name="Freyhult E."/>
            <person name="Fulton L."/>
            <person name="Fulton R."/>
            <person name="Garcia A.C."/>
            <person name="Gardiner A."/>
            <person name="Garfield D.A."/>
            <person name="Garvin B.E."/>
            <person name="Gibson G."/>
            <person name="Gilbert D."/>
            <person name="Gnerre S."/>
            <person name="Godfrey J."/>
            <person name="Good R."/>
            <person name="Gotea V."/>
            <person name="Gravely B."/>
            <person name="Greenberg A.J."/>
            <person name="Griffiths-Jones S."/>
            <person name="Gross S."/>
            <person name="Guigo R."/>
            <person name="Gustafson E.A."/>
            <person name="Haerty W."/>
            <person name="Hahn M.W."/>
            <person name="Halligan D.L."/>
            <person name="Halpern A.L."/>
            <person name="Halter G.M."/>
            <person name="Han M.V."/>
            <person name="Heger A."/>
            <person name="Hillier L."/>
            <person name="Hinrichs A.S."/>
            <person name="Holmes I."/>
            <person name="Hoskins R.A."/>
            <person name="Hubisz M.J."/>
            <person name="Hultmark D."/>
            <person name="Huntley M.A."/>
            <person name="Jaffe D.B."/>
            <person name="Jagadeeshan S."/>
            <person name="Jeck W.R."/>
            <person name="Johnson J."/>
            <person name="Jones C.D."/>
            <person name="Jordan W.C."/>
            <person name="Karpen G.H."/>
            <person name="Kataoka E."/>
            <person name="Keightley P.D."/>
            <person name="Kheradpour P."/>
            <person name="Kirkness E.F."/>
            <person name="Koerich L.B."/>
            <person name="Kristiansen K."/>
            <person name="Kudrna D."/>
            <person name="Kulathinal R.J."/>
            <person name="Kumar S."/>
            <person name="Kwok R."/>
            <person name="Lander E."/>
            <person name="Langley C.H."/>
            <person name="Lapoint R."/>
            <person name="Lazzaro B.P."/>
            <person name="Lee S.J."/>
            <person name="Levesque L."/>
            <person name="Li R."/>
            <person name="Lin C.F."/>
            <person name="Lin M.F."/>
            <person name="Lindblad-Toh K."/>
            <person name="Llopart A."/>
            <person name="Long M."/>
            <person name="Low L."/>
            <person name="Lozovsky E."/>
            <person name="Lu J."/>
            <person name="Luo M."/>
            <person name="Machado C.A."/>
            <person name="Makalowski W."/>
            <person name="Marzo M."/>
            <person name="Matsuda M."/>
            <person name="Matzkin L."/>
            <person name="McAllister B."/>
            <person name="McBride C.S."/>
            <person name="McKernan B."/>
            <person name="McKernan K."/>
            <person name="Mendez-Lago M."/>
            <person name="Minx P."/>
            <person name="Mollenhauer M.U."/>
            <person name="Montooth K."/>
            <person name="Mount S.M."/>
            <person name="Mu X."/>
            <person name="Myers E."/>
            <person name="Negre B."/>
            <person name="Newfeld S."/>
            <person name="Nielsen R."/>
            <person name="Noor M.A."/>
            <person name="O'Grady P."/>
            <person name="Pachter L."/>
            <person name="Papaceit M."/>
            <person name="Parisi M.J."/>
            <person name="Parisi M."/>
            <person name="Parts L."/>
            <person name="Pedersen J.S."/>
            <person name="Pesole G."/>
            <person name="Phillippy A.M."/>
            <person name="Ponting C.P."/>
            <person name="Pop M."/>
            <person name="Porcelli D."/>
            <person name="Powell J.R."/>
            <person name="Prohaska S."/>
            <person name="Pruitt K."/>
            <person name="Puig M."/>
            <person name="Quesneville H."/>
            <person name="Ram K.R."/>
            <person name="Rand D."/>
            <person name="Rasmussen M.D."/>
            <person name="Reed L.K."/>
            <person name="Reenan R."/>
            <person name="Reily A."/>
            <person name="Remington K.A."/>
            <person name="Rieger T.T."/>
            <person name="Ritchie M.G."/>
            <person name="Robin C."/>
            <person name="Rogers Y.H."/>
            <person name="Rohde C."/>
            <person name="Rozas J."/>
            <person name="Rubenfield M.J."/>
            <person name="Ruiz A."/>
            <person name="Russo S."/>
            <person name="Salzberg S.L."/>
            <person name="Sanchez-Gracia A."/>
            <person name="Saranga D.J."/>
            <person name="Sato H."/>
            <person name="Schaeffer S.W."/>
            <person name="Schatz M.C."/>
            <person name="Schlenke T."/>
            <person name="Schwartz R."/>
            <person name="Segarra C."/>
            <person name="Singh R.S."/>
            <person name="Sirot L."/>
            <person name="Sirota M."/>
            <person name="Sisneros N.B."/>
            <person name="Smith C.D."/>
            <person name="Smith T.F."/>
            <person name="Spieth J."/>
            <person name="Stage D.E."/>
            <person name="Stark A."/>
            <person name="Stephan W."/>
            <person name="Strausberg R.L."/>
            <person name="Strempel S."/>
            <person name="Sturgill D."/>
            <person name="Sutton G."/>
            <person name="Sutton G.G."/>
            <person name="Tao W."/>
            <person name="Teichmann S."/>
            <person name="Tobari Y.N."/>
            <person name="Tomimura Y."/>
            <person name="Tsolas J.M."/>
            <person name="Valente V.L."/>
            <person name="Venter E."/>
            <person name="Venter J.C."/>
            <person name="Vicario S."/>
            <person name="Vieira F.G."/>
            <person name="Vilella A.J."/>
            <person name="Villasante A."/>
            <person name="Walenz B."/>
            <person name="Wang J."/>
            <person name="Wasserman M."/>
            <person name="Watts T."/>
            <person name="Wilson D."/>
            <person name="Wilson R.K."/>
            <person name="Wing R.A."/>
            <person name="Wolfner M.F."/>
            <person name="Wong A."/>
            <person name="Wong G.K."/>
            <person name="Wu C.I."/>
            <person name="Wu G."/>
            <person name="Yamamoto D."/>
            <person name="Yang H.P."/>
            <person name="Yang S.P."/>
            <person name="Yorke J.A."/>
            <person name="Yoshida K."/>
            <person name="Zdobnov E."/>
            <person name="Zhang P."/>
            <person name="Zhang Y."/>
            <person name="Zimin A.V."/>
            <person name="Baldwin J."/>
            <person name="Abdouelleil A."/>
            <person name="Abdulkadir J."/>
            <person name="Abebe A."/>
            <person name="Abera B."/>
            <person name="Abreu J."/>
            <person name="Acer S.C."/>
            <person name="Aftuck L."/>
            <person name="Alexander A."/>
            <person name="An P."/>
            <person name="Anderson E."/>
            <person name="Anderson S."/>
            <person name="Arachi H."/>
            <person name="Azer M."/>
            <person name="Bachantsang P."/>
            <person name="Barry A."/>
            <person name="Bayul T."/>
            <person name="Berlin A."/>
            <person name="Bessette D."/>
            <person name="Bloom T."/>
            <person name="Blye J."/>
            <person name="Boguslavskiy L."/>
            <person name="Bonnet C."/>
            <person name="Boukhgalter B."/>
            <person name="Bourzgui I."/>
            <person name="Brown A."/>
            <person name="Cahill P."/>
            <person name="Channer S."/>
            <person name="Cheshatsang Y."/>
            <person name="Chuda L."/>
            <person name="Citroen M."/>
            <person name="Collymore A."/>
            <person name="Cooke P."/>
            <person name="Costello M."/>
            <person name="D'Aco K."/>
            <person name="Daza R."/>
            <person name="De Haan G."/>
            <person name="DeGray S."/>
            <person name="DeMaso C."/>
            <person name="Dhargay N."/>
            <person name="Dooley K."/>
            <person name="Dooley E."/>
            <person name="Doricent M."/>
            <person name="Dorje P."/>
            <person name="Dorjee K."/>
            <person name="Dupes A."/>
            <person name="Elong R."/>
            <person name="Falk J."/>
            <person name="Farina A."/>
            <person name="Faro S."/>
            <person name="Ferguson D."/>
            <person name="Fisher S."/>
            <person name="Foley C.D."/>
            <person name="Franke A."/>
            <person name="Friedrich D."/>
            <person name="Gadbois L."/>
            <person name="Gearin G."/>
            <person name="Gearin C.R."/>
            <person name="Giannoukos G."/>
            <person name="Goode T."/>
            <person name="Graham J."/>
            <person name="Grandbois E."/>
            <person name="Grewal S."/>
            <person name="Gyaltsen K."/>
            <person name="Hafez N."/>
            <person name="Hagos B."/>
            <person name="Hall J."/>
            <person name="Henson C."/>
            <person name="Hollinger A."/>
            <person name="Honan T."/>
            <person name="Huard M.D."/>
            <person name="Hughes L."/>
            <person name="Hurhula B."/>
            <person name="Husby M.E."/>
            <person name="Kamat A."/>
            <person name="Kanga B."/>
            <person name="Kashin S."/>
            <person name="Khazanovich D."/>
            <person name="Kisner P."/>
            <person name="Lance K."/>
            <person name="Lara M."/>
            <person name="Lee W."/>
            <person name="Lennon N."/>
            <person name="Letendre F."/>
            <person name="LeVine R."/>
            <person name="Lipovsky A."/>
            <person name="Liu X."/>
            <person name="Liu J."/>
            <person name="Liu S."/>
            <person name="Lokyitsang T."/>
            <person name="Lokyitsang Y."/>
            <person name="Lubonja R."/>
            <person name="Lui A."/>
            <person name="MacDonald P."/>
            <person name="Magnisalis V."/>
            <person name="Maru K."/>
            <person name="Matthews C."/>
            <person name="McCusker W."/>
            <person name="McDonough S."/>
            <person name="Mehta T."/>
            <person name="Meldrim J."/>
            <person name="Meneus L."/>
            <person name="Mihai O."/>
            <person name="Mihalev A."/>
            <person name="Mihova T."/>
            <person name="Mittelman R."/>
            <person name="Mlenga V."/>
            <person name="Montmayeur A."/>
            <person name="Mulrain L."/>
            <person name="Navidi A."/>
            <person name="Naylor J."/>
            <person name="Negash T."/>
            <person name="Nguyen T."/>
            <person name="Nguyen N."/>
            <person name="Nicol R."/>
            <person name="Norbu C."/>
            <person name="Norbu N."/>
            <person name="Novod N."/>
            <person name="O'Neill B."/>
            <person name="Osman S."/>
            <person name="Markiewicz E."/>
            <person name="Oyono O.L."/>
            <person name="Patti C."/>
            <person name="Phunkhang P."/>
            <person name="Pierre F."/>
            <person name="Priest M."/>
            <person name="Raghuraman S."/>
            <person name="Rege F."/>
            <person name="Reyes R."/>
            <person name="Rise C."/>
            <person name="Rogov P."/>
            <person name="Ross K."/>
            <person name="Ryan E."/>
            <person name="Settipalli S."/>
            <person name="Shea T."/>
            <person name="Sherpa N."/>
            <person name="Shi L."/>
            <person name="Shih D."/>
            <person name="Sparrow T."/>
            <person name="Spaulding J."/>
            <person name="Stalker J."/>
            <person name="Stange-Thomann N."/>
            <person name="Stavropoulos S."/>
            <person name="Stone C."/>
            <person name="Strader C."/>
            <person name="Tesfaye S."/>
            <person name="Thomson T."/>
            <person name="Thoulutsang Y."/>
            <person name="Thoulutsang D."/>
            <person name="Topham K."/>
            <person name="Topping I."/>
            <person name="Tsamla T."/>
            <person name="Vassiliev H."/>
            <person name="Vo A."/>
            <person name="Wangchuk T."/>
            <person name="Wangdi T."/>
            <person name="Weiand M."/>
            <person name="Wilkinson J."/>
            <person name="Wilson A."/>
            <person name="Yadav S."/>
            <person name="Young G."/>
            <person name="Yu Q."/>
            <person name="Zembek L."/>
            <person name="Zhong D."/>
            <person name="Zimmer A."/>
            <person name="Zwirko Z."/>
            <person name="Jaffe D.B."/>
            <person name="Alvarez P."/>
            <person name="Brockman W."/>
            <person name="Butler J."/>
            <person name="Chin C."/>
            <person name="Gnerre S."/>
            <person name="Grabherr M."/>
            <person name="Kleber M."/>
            <person name="Mauceli E."/>
            <person name="MacCallum I."/>
        </authorList>
    </citation>
    <scope>NUCLEOTIDE SEQUENCE [LARGE SCALE GENOMIC DNA]</scope>
    <source>
        <strain evidence="3 4">TSC#14021-0224.01</strain>
    </source>
</reference>
<keyword evidence="2" id="KW-0812">Transmembrane</keyword>
<dbReference type="OMA" id="YRIKWSK"/>
<sequence length="222" mass="25372">MSILKEVCGGPEPKWKSDESIHKLPEAKLISSLECIQLKRELESESQDEFEVSPMILCLMLTFLLFLIGFWIWLISRSCLFSQPEQVEKNTMDKGRISGGSTPRYRSHKIRCFDEVADWDGNPLNYSGSKQGILKASYCHLMDLNRKSPVSVSPGLETEYESSHKGTESLPRTDEKETDISTSQALAGSPLSFCSPKRKYRIKWSKFIRRNRKNQSETESPQ</sequence>
<protein>
    <submittedName>
        <fullName evidence="3">GG17165</fullName>
    </submittedName>
</protein>
<feature type="transmembrane region" description="Helical" evidence="2">
    <location>
        <begin position="52"/>
        <end position="74"/>
    </location>
</feature>
<proteinExistence type="predicted"/>
<accession>B3P1H2</accession>
<dbReference type="Proteomes" id="UP000008711">
    <property type="component" value="Unassembled WGS sequence"/>
</dbReference>
<evidence type="ECO:0000256" key="2">
    <source>
        <dbReference type="SAM" id="Phobius"/>
    </source>
</evidence>
<keyword evidence="2" id="KW-0472">Membrane</keyword>